<evidence type="ECO:0000313" key="2">
    <source>
        <dbReference type="EMBL" id="PCC17190.1"/>
    </source>
</evidence>
<dbReference type="EMBL" id="NRGO01000027">
    <property type="protein sequence ID" value="PCC48687.1"/>
    <property type="molecule type" value="Genomic_DNA"/>
</dbReference>
<evidence type="ECO:0000256" key="1">
    <source>
        <dbReference type="SAM" id="Phobius"/>
    </source>
</evidence>
<proteinExistence type="predicted"/>
<evidence type="ECO:0000313" key="5">
    <source>
        <dbReference type="Proteomes" id="UP000217720"/>
    </source>
</evidence>
<gene>
    <name evidence="4" type="ORF">BAURA86_02983</name>
    <name evidence="3" type="ORF">CIK62_16635</name>
    <name evidence="2" type="ORF">CIK79_02075</name>
</gene>
<accession>A0A2H1KM42</accession>
<dbReference type="AlphaFoldDB" id="A0A2A3X0F8"/>
<dbReference type="Proteomes" id="UP000218377">
    <property type="component" value="Unassembled WGS sequence"/>
</dbReference>
<keyword evidence="1" id="KW-0472">Membrane</keyword>
<sequence length="99" mass="10497">MKRREALIAFAPLAIAGLAAAVFLAVYAYLYVFGTIFGFNVSTLDGSGPRWPFPTMYLSGLTFAIAAPAGIAWALIYTLGIKKIGKSRKSVSPSALHTA</sequence>
<dbReference type="EMBL" id="NRGX01000001">
    <property type="protein sequence ID" value="PCC17190.1"/>
    <property type="molecule type" value="Genomic_DNA"/>
</dbReference>
<dbReference type="EMBL" id="FXZI01000012">
    <property type="protein sequence ID" value="SMY00796.1"/>
    <property type="molecule type" value="Genomic_DNA"/>
</dbReference>
<evidence type="ECO:0000313" key="4">
    <source>
        <dbReference type="EMBL" id="SMY00796.1"/>
    </source>
</evidence>
<keyword evidence="1" id="KW-0812">Transmembrane</keyword>
<protein>
    <submittedName>
        <fullName evidence="2">Uncharacterized protein</fullName>
    </submittedName>
</protein>
<evidence type="ECO:0000313" key="7">
    <source>
        <dbReference type="Proteomes" id="UP000234300"/>
    </source>
</evidence>
<name>A0A2A3X0F8_BREAU</name>
<dbReference type="Proteomes" id="UP000234300">
    <property type="component" value="Unassembled WGS sequence"/>
</dbReference>
<keyword evidence="1" id="KW-1133">Transmembrane helix</keyword>
<reference evidence="5 6" key="1">
    <citation type="journal article" date="2017" name="Elife">
        <title>Extensive horizontal gene transfer in cheese-associated bacteria.</title>
        <authorList>
            <person name="Bonham K.S."/>
            <person name="Wolfe B.E."/>
            <person name="Dutton R.J."/>
        </authorList>
    </citation>
    <scope>NUCLEOTIDE SEQUENCE [LARGE SCALE GENOMIC DNA]</scope>
    <source>
        <strain evidence="3 5">900_6</strain>
        <strain evidence="2 6">JB5</strain>
    </source>
</reference>
<reference evidence="4 7" key="2">
    <citation type="submission" date="2017-03" db="EMBL/GenBank/DDBJ databases">
        <authorList>
            <person name="Afonso C.L."/>
            <person name="Miller P.J."/>
            <person name="Scott M.A."/>
            <person name="Spackman E."/>
            <person name="Goraichik I."/>
            <person name="Dimitrov K.M."/>
            <person name="Suarez D.L."/>
            <person name="Swayne D.E."/>
        </authorList>
    </citation>
    <scope>NUCLEOTIDE SEQUENCE [LARGE SCALE GENOMIC DNA]</scope>
    <source>
        <strain evidence="4">8</strain>
        <strain evidence="7">8(6)</strain>
    </source>
</reference>
<dbReference type="Proteomes" id="UP000217720">
    <property type="component" value="Unassembled WGS sequence"/>
</dbReference>
<organism evidence="2 6">
    <name type="scientific">Brevibacterium aurantiacum</name>
    <dbReference type="NCBI Taxonomy" id="273384"/>
    <lineage>
        <taxon>Bacteria</taxon>
        <taxon>Bacillati</taxon>
        <taxon>Actinomycetota</taxon>
        <taxon>Actinomycetes</taxon>
        <taxon>Micrococcales</taxon>
        <taxon>Brevibacteriaceae</taxon>
        <taxon>Brevibacterium</taxon>
    </lineage>
</organism>
<feature type="transmembrane region" description="Helical" evidence="1">
    <location>
        <begin position="7"/>
        <end position="37"/>
    </location>
</feature>
<evidence type="ECO:0000313" key="6">
    <source>
        <dbReference type="Proteomes" id="UP000218377"/>
    </source>
</evidence>
<feature type="transmembrane region" description="Helical" evidence="1">
    <location>
        <begin position="57"/>
        <end position="79"/>
    </location>
</feature>
<accession>A0A2A3X0F8</accession>
<evidence type="ECO:0000313" key="3">
    <source>
        <dbReference type="EMBL" id="PCC48687.1"/>
    </source>
</evidence>